<evidence type="ECO:0000256" key="5">
    <source>
        <dbReference type="ARBA" id="ARBA00023136"/>
    </source>
</evidence>
<feature type="transmembrane region" description="Helical" evidence="6">
    <location>
        <begin position="48"/>
        <end position="69"/>
    </location>
</feature>
<dbReference type="STRING" id="73230.A0A2B7Z869"/>
<feature type="transmembrane region" description="Helical" evidence="6">
    <location>
        <begin position="90"/>
        <end position="113"/>
    </location>
</feature>
<dbReference type="GO" id="GO:0022857">
    <property type="term" value="F:transmembrane transporter activity"/>
    <property type="evidence" value="ECO:0007669"/>
    <property type="project" value="TreeGrafter"/>
</dbReference>
<organism evidence="7 8">
    <name type="scientific">[Emmonsia] crescens</name>
    <dbReference type="NCBI Taxonomy" id="73230"/>
    <lineage>
        <taxon>Eukaryota</taxon>
        <taxon>Fungi</taxon>
        <taxon>Dikarya</taxon>
        <taxon>Ascomycota</taxon>
        <taxon>Pezizomycotina</taxon>
        <taxon>Eurotiomycetes</taxon>
        <taxon>Eurotiomycetidae</taxon>
        <taxon>Onygenales</taxon>
        <taxon>Ajellomycetaceae</taxon>
        <taxon>Emergomyces</taxon>
    </lineage>
</organism>
<dbReference type="PANTHER" id="PTHR43791">
    <property type="entry name" value="PERMEASE-RELATED"/>
    <property type="match status" value="1"/>
</dbReference>
<proteinExistence type="predicted"/>
<feature type="transmembrane region" description="Helical" evidence="6">
    <location>
        <begin position="405"/>
        <end position="429"/>
    </location>
</feature>
<reference evidence="7 8" key="1">
    <citation type="submission" date="2017-10" db="EMBL/GenBank/DDBJ databases">
        <title>Comparative genomics in systemic dimorphic fungi from Ajellomycetaceae.</title>
        <authorList>
            <person name="Munoz J.F."/>
            <person name="Mcewen J.G."/>
            <person name="Clay O.K."/>
            <person name="Cuomo C.A."/>
        </authorList>
    </citation>
    <scope>NUCLEOTIDE SEQUENCE [LARGE SCALE GENOMIC DNA]</scope>
    <source>
        <strain evidence="7 8">UAMH4076</strain>
    </source>
</reference>
<dbReference type="PANTHER" id="PTHR43791:SF16">
    <property type="entry name" value="TRANSPORTER, PUTATIVE (AFU_ORTHOLOGUE AFUA_3G01840)-RELATED"/>
    <property type="match status" value="1"/>
</dbReference>
<feature type="transmembrane region" description="Helical" evidence="6">
    <location>
        <begin position="342"/>
        <end position="363"/>
    </location>
</feature>
<evidence type="ECO:0000313" key="7">
    <source>
        <dbReference type="EMBL" id="PGH32604.1"/>
    </source>
</evidence>
<keyword evidence="8" id="KW-1185">Reference proteome</keyword>
<feature type="transmembrane region" description="Helical" evidence="6">
    <location>
        <begin position="311"/>
        <end position="330"/>
    </location>
</feature>
<evidence type="ECO:0000256" key="2">
    <source>
        <dbReference type="ARBA" id="ARBA00022448"/>
    </source>
</evidence>
<dbReference type="InterPro" id="IPR036259">
    <property type="entry name" value="MFS_trans_sf"/>
</dbReference>
<keyword evidence="4 6" id="KW-1133">Transmembrane helix</keyword>
<gene>
    <name evidence="7" type="ORF">GX50_04578</name>
</gene>
<accession>A0A2B7Z869</accession>
<dbReference type="AlphaFoldDB" id="A0A2B7Z869"/>
<evidence type="ECO:0000256" key="1">
    <source>
        <dbReference type="ARBA" id="ARBA00004141"/>
    </source>
</evidence>
<name>A0A2B7Z869_9EURO</name>
<dbReference type="VEuPathDB" id="FungiDB:EMCG_04014"/>
<evidence type="ECO:0000256" key="3">
    <source>
        <dbReference type="ARBA" id="ARBA00022692"/>
    </source>
</evidence>
<keyword evidence="3 6" id="KW-0812">Transmembrane</keyword>
<comment type="caution">
    <text evidence="7">The sequence shown here is derived from an EMBL/GenBank/DDBJ whole genome shotgun (WGS) entry which is preliminary data.</text>
</comment>
<protein>
    <submittedName>
        <fullName evidence="7">Uncharacterized protein</fullName>
    </submittedName>
</protein>
<keyword evidence="5 6" id="KW-0472">Membrane</keyword>
<evidence type="ECO:0000313" key="8">
    <source>
        <dbReference type="Proteomes" id="UP000226031"/>
    </source>
</evidence>
<keyword evidence="2" id="KW-0813">Transport</keyword>
<dbReference type="EMBL" id="PDND01000087">
    <property type="protein sequence ID" value="PGH32604.1"/>
    <property type="molecule type" value="Genomic_DNA"/>
</dbReference>
<evidence type="ECO:0000256" key="4">
    <source>
        <dbReference type="ARBA" id="ARBA00022989"/>
    </source>
</evidence>
<feature type="transmembrane region" description="Helical" evidence="6">
    <location>
        <begin position="224"/>
        <end position="243"/>
    </location>
</feature>
<comment type="subcellular location">
    <subcellularLocation>
        <location evidence="1">Membrane</location>
        <topology evidence="1">Multi-pass membrane protein</topology>
    </subcellularLocation>
</comment>
<dbReference type="Proteomes" id="UP000226031">
    <property type="component" value="Unassembled WGS sequence"/>
</dbReference>
<dbReference type="GO" id="GO:0016020">
    <property type="term" value="C:membrane"/>
    <property type="evidence" value="ECO:0007669"/>
    <property type="project" value="UniProtKB-SubCell"/>
</dbReference>
<dbReference type="SUPFAM" id="SSF103473">
    <property type="entry name" value="MFS general substrate transporter"/>
    <property type="match status" value="1"/>
</dbReference>
<feature type="transmembrane region" description="Helical" evidence="6">
    <location>
        <begin position="375"/>
        <end position="393"/>
    </location>
</feature>
<sequence>MAWWRIPTSNRGVPTTKRVDASSGVIERQRIQLTEEDNARIKRKTDKAILTVLVWIYFLQVGTLYSISLGSRQGRSRHRVAVRSPRRHQYAWKPILLGGLDIANCTAGMAALFHMVDRASAPPNPAADVGAWVGYFSSMHGRLQRFRLPTRWPVLPGPLRSRLSSPFQRNYESMVPSCRAAYSSGYLVFNKRGCNYHGVGAGIWFEPYSIRYPEALADVSFNSLSIFLFTGLVTIVSSLWAYWKLDNNISSARFLTESERQQAIERLRANKTVLASINFGRHFGTSRLALSRQIVILASCWAAHQAKLKSMILAAFMIPVIVGATMLYMLDREPSDRAPLVVAYYLLACLFSGNPLIVSWIIGNTAGTTKQSMNMALYQAGSSVGNIVGPLLFHEKNAPIYHPGLRVVLGVFVAMIVSVGIQVVNLMMLNELQIKKRVKHGKQAAVEDKSMKKTYHSFESGKDAIDDAGMLLGQQAFLDLTDQQNDEFVYIY</sequence>
<evidence type="ECO:0000256" key="6">
    <source>
        <dbReference type="SAM" id="Phobius"/>
    </source>
</evidence>